<accession>A0ABC8T2R0</accession>
<evidence type="ECO:0000256" key="1">
    <source>
        <dbReference type="ARBA" id="ARBA00004609"/>
    </source>
</evidence>
<sequence>MASHSLSCSVQVVVSLIIFSSLLLAHHVSSFEFQVGDKNGWGVPPANDSKIYNTWASHNRFKVGDTICFKYRKDSVMQVNVEGYKNCNSTRPNFFSNTGNTIFNLDHAGLFYFISGAAGHCERGQRMIVRVLAHEDSLSGTGGGGGGGGSSSGSRVAVLSYGVAKLVIVQLVLSYTVSYIF</sequence>
<keyword evidence="8" id="KW-0449">Lipoprotein</keyword>
<evidence type="ECO:0000313" key="12">
    <source>
        <dbReference type="EMBL" id="CAK9161739.1"/>
    </source>
</evidence>
<feature type="domain" description="Phytocyanin" evidence="11">
    <location>
        <begin position="31"/>
        <end position="133"/>
    </location>
</feature>
<evidence type="ECO:0000256" key="3">
    <source>
        <dbReference type="ARBA" id="ARBA00022622"/>
    </source>
</evidence>
<keyword evidence="3" id="KW-0336">GPI-anchor</keyword>
<dbReference type="Proteomes" id="UP001642360">
    <property type="component" value="Unassembled WGS sequence"/>
</dbReference>
<dbReference type="InterPro" id="IPR041846">
    <property type="entry name" value="ENL_dom"/>
</dbReference>
<evidence type="ECO:0000256" key="9">
    <source>
        <dbReference type="ARBA" id="ARBA00035011"/>
    </source>
</evidence>
<evidence type="ECO:0000256" key="6">
    <source>
        <dbReference type="ARBA" id="ARBA00023157"/>
    </source>
</evidence>
<comment type="similarity">
    <text evidence="9">Belongs to the early nodulin-like (ENODL) family.</text>
</comment>
<dbReference type="Gene3D" id="2.60.40.420">
    <property type="entry name" value="Cupredoxins - blue copper proteins"/>
    <property type="match status" value="1"/>
</dbReference>
<comment type="caution">
    <text evidence="12">The sequence shown here is derived from an EMBL/GenBank/DDBJ whole genome shotgun (WGS) entry which is preliminary data.</text>
</comment>
<evidence type="ECO:0000256" key="7">
    <source>
        <dbReference type="ARBA" id="ARBA00023180"/>
    </source>
</evidence>
<dbReference type="InterPro" id="IPR039391">
    <property type="entry name" value="Phytocyanin-like"/>
</dbReference>
<dbReference type="GO" id="GO:0005886">
    <property type="term" value="C:plasma membrane"/>
    <property type="evidence" value="ECO:0007669"/>
    <property type="project" value="UniProtKB-SubCell"/>
</dbReference>
<dbReference type="AlphaFoldDB" id="A0ABC8T2R0"/>
<keyword evidence="5" id="KW-0472">Membrane</keyword>
<dbReference type="PANTHER" id="PTHR33021">
    <property type="entry name" value="BLUE COPPER PROTEIN"/>
    <property type="match status" value="1"/>
</dbReference>
<keyword evidence="7" id="KW-0325">Glycoprotein</keyword>
<proteinExistence type="inferred from homology"/>
<evidence type="ECO:0000256" key="4">
    <source>
        <dbReference type="ARBA" id="ARBA00022729"/>
    </source>
</evidence>
<keyword evidence="6" id="KW-1015">Disulfide bond</keyword>
<evidence type="ECO:0000256" key="2">
    <source>
        <dbReference type="ARBA" id="ARBA00022475"/>
    </source>
</evidence>
<evidence type="ECO:0000256" key="8">
    <source>
        <dbReference type="ARBA" id="ARBA00023288"/>
    </source>
</evidence>
<dbReference type="CDD" id="cd11019">
    <property type="entry name" value="OsENODL1_like"/>
    <property type="match status" value="1"/>
</dbReference>
<protein>
    <recommendedName>
        <fullName evidence="11">Phytocyanin domain-containing protein</fullName>
    </recommendedName>
</protein>
<dbReference type="EMBL" id="CAUOFW020003725">
    <property type="protein sequence ID" value="CAK9161739.1"/>
    <property type="molecule type" value="Genomic_DNA"/>
</dbReference>
<reference evidence="12 13" key="1">
    <citation type="submission" date="2024-02" db="EMBL/GenBank/DDBJ databases">
        <authorList>
            <person name="Vignale AGUSTIN F."/>
            <person name="Sosa J E."/>
            <person name="Modenutti C."/>
        </authorList>
    </citation>
    <scope>NUCLEOTIDE SEQUENCE [LARGE SCALE GENOMIC DNA]</scope>
</reference>
<evidence type="ECO:0000313" key="13">
    <source>
        <dbReference type="Proteomes" id="UP001642360"/>
    </source>
</evidence>
<evidence type="ECO:0000256" key="10">
    <source>
        <dbReference type="SAM" id="SignalP"/>
    </source>
</evidence>
<organism evidence="12 13">
    <name type="scientific">Ilex paraguariensis</name>
    <name type="common">yerba mate</name>
    <dbReference type="NCBI Taxonomy" id="185542"/>
    <lineage>
        <taxon>Eukaryota</taxon>
        <taxon>Viridiplantae</taxon>
        <taxon>Streptophyta</taxon>
        <taxon>Embryophyta</taxon>
        <taxon>Tracheophyta</taxon>
        <taxon>Spermatophyta</taxon>
        <taxon>Magnoliopsida</taxon>
        <taxon>eudicotyledons</taxon>
        <taxon>Gunneridae</taxon>
        <taxon>Pentapetalae</taxon>
        <taxon>asterids</taxon>
        <taxon>campanulids</taxon>
        <taxon>Aquifoliales</taxon>
        <taxon>Aquifoliaceae</taxon>
        <taxon>Ilex</taxon>
    </lineage>
</organism>
<name>A0ABC8T2R0_9AQUA</name>
<dbReference type="Pfam" id="PF02298">
    <property type="entry name" value="Cu_bind_like"/>
    <property type="match status" value="1"/>
</dbReference>
<gene>
    <name evidence="12" type="ORF">ILEXP_LOCUS30559</name>
</gene>
<dbReference type="InterPro" id="IPR003245">
    <property type="entry name" value="Phytocyanin_dom"/>
</dbReference>
<evidence type="ECO:0000259" key="11">
    <source>
        <dbReference type="PROSITE" id="PS51485"/>
    </source>
</evidence>
<keyword evidence="4 10" id="KW-0732">Signal</keyword>
<keyword evidence="2" id="KW-1003">Cell membrane</keyword>
<evidence type="ECO:0000256" key="5">
    <source>
        <dbReference type="ARBA" id="ARBA00023136"/>
    </source>
</evidence>
<dbReference type="SUPFAM" id="SSF49503">
    <property type="entry name" value="Cupredoxins"/>
    <property type="match status" value="1"/>
</dbReference>
<dbReference type="InterPro" id="IPR008972">
    <property type="entry name" value="Cupredoxin"/>
</dbReference>
<dbReference type="PANTHER" id="PTHR33021:SF49">
    <property type="entry name" value="EARLY NODULIN-LIKE PROTEIN 21"/>
    <property type="match status" value="1"/>
</dbReference>
<feature type="chain" id="PRO_5044756445" description="Phytocyanin domain-containing protein" evidence="10">
    <location>
        <begin position="31"/>
        <end position="181"/>
    </location>
</feature>
<dbReference type="FunFam" id="2.60.40.420:FF:000010">
    <property type="entry name" value="Early nodulin-like protein 1"/>
    <property type="match status" value="1"/>
</dbReference>
<comment type="subcellular location">
    <subcellularLocation>
        <location evidence="1">Cell membrane</location>
        <topology evidence="1">Lipid-anchor</topology>
        <topology evidence="1">GPI-anchor</topology>
    </subcellularLocation>
</comment>
<dbReference type="GO" id="GO:0098552">
    <property type="term" value="C:side of membrane"/>
    <property type="evidence" value="ECO:0007669"/>
    <property type="project" value="UniProtKB-KW"/>
</dbReference>
<dbReference type="PROSITE" id="PS51485">
    <property type="entry name" value="PHYTOCYANIN"/>
    <property type="match status" value="1"/>
</dbReference>
<keyword evidence="13" id="KW-1185">Reference proteome</keyword>
<feature type="signal peptide" evidence="10">
    <location>
        <begin position="1"/>
        <end position="30"/>
    </location>
</feature>